<dbReference type="InterPro" id="IPR011006">
    <property type="entry name" value="CheY-like_superfamily"/>
</dbReference>
<dbReference type="SUPFAM" id="SSF55874">
    <property type="entry name" value="ATPase domain of HSP90 chaperone/DNA topoisomerase II/histidine kinase"/>
    <property type="match status" value="1"/>
</dbReference>
<comment type="catalytic activity">
    <reaction evidence="1">
        <text>ATP + protein L-histidine = ADP + protein N-phospho-L-histidine.</text>
        <dbReference type="EC" id="2.7.13.3"/>
    </reaction>
</comment>
<organism evidence="10 11">
    <name type="scientific">Variovorax defluvii</name>
    <dbReference type="NCBI Taxonomy" id="913761"/>
    <lineage>
        <taxon>Bacteria</taxon>
        <taxon>Pseudomonadati</taxon>
        <taxon>Pseudomonadota</taxon>
        <taxon>Betaproteobacteria</taxon>
        <taxon>Burkholderiales</taxon>
        <taxon>Comamonadaceae</taxon>
        <taxon>Variovorax</taxon>
    </lineage>
</organism>
<keyword evidence="11" id="KW-1185">Reference proteome</keyword>
<name>A0ABP8IFU7_9BURK</name>
<dbReference type="InterPro" id="IPR005467">
    <property type="entry name" value="His_kinase_dom"/>
</dbReference>
<dbReference type="PRINTS" id="PR00344">
    <property type="entry name" value="BCTRLSENSOR"/>
</dbReference>
<dbReference type="Proteomes" id="UP001500975">
    <property type="component" value="Unassembled WGS sequence"/>
</dbReference>
<dbReference type="GO" id="GO:0016301">
    <property type="term" value="F:kinase activity"/>
    <property type="evidence" value="ECO:0007669"/>
    <property type="project" value="UniProtKB-KW"/>
</dbReference>
<keyword evidence="3 6" id="KW-0597">Phosphoprotein</keyword>
<keyword evidence="7" id="KW-0472">Membrane</keyword>
<sequence>MCMRERNIATAALAVVTLIFVAISSYISDLDETIVHGTGPVEGYYWTVSQYQLAYLRMREAAEVLALQGNVVDDELSKRSDVLMSKALILTGDSELTAFFESIAGFTAGRSATAAFHHRVNPMLDSPESVRMHASELAKEFAGIEDVVLTLANAVAIEDMKARHTAMESLLTRRRLLWISVWFGFSLMLLWVLSMSLSWSRYLREAKARERALESERQAVRAKTQFLGMVSHELRSPLQSIVSALDVLESRQAWGAQSEVTRRIRRSADELAVQLRDLLTLARGQTGHIELRPEVFDAVELVREITGDAASAAESNGLSMAVNVPQEALFVVADGGRIGQLLHNLVNNAVRYTERGGVTVSLQAFDASSALLHLRIADTGPGLPDAAAATMTQGREPVPHQPGRGRGIGLAVVRALLLQLGGSVEVSRTPGGGTTLALAIPAVAAEERAPTKGSGEDRVLVASDDRELLGKVARMCANLELRGDTAPSAAFALNLLAAHTYGAVLIDLGMPGTTAAELAGRVRTSSLNCSAHLVGMTAARSCAEALAAFDSIWGKPIGAAQITALMQQRKPPAPPR</sequence>
<accession>A0ABP8IFU7</accession>
<dbReference type="PROSITE" id="PS50109">
    <property type="entry name" value="HIS_KIN"/>
    <property type="match status" value="1"/>
</dbReference>
<dbReference type="PANTHER" id="PTHR43047:SF72">
    <property type="entry name" value="OSMOSENSING HISTIDINE PROTEIN KINASE SLN1"/>
    <property type="match status" value="1"/>
</dbReference>
<dbReference type="Gene3D" id="1.10.287.130">
    <property type="match status" value="1"/>
</dbReference>
<dbReference type="SUPFAM" id="SSF52172">
    <property type="entry name" value="CheY-like"/>
    <property type="match status" value="1"/>
</dbReference>
<feature type="domain" description="Response regulatory" evidence="9">
    <location>
        <begin position="458"/>
        <end position="570"/>
    </location>
</feature>
<evidence type="ECO:0000256" key="7">
    <source>
        <dbReference type="SAM" id="Phobius"/>
    </source>
</evidence>
<comment type="caution">
    <text evidence="10">The sequence shown here is derived from an EMBL/GenBank/DDBJ whole genome shotgun (WGS) entry which is preliminary data.</text>
</comment>
<dbReference type="InterPro" id="IPR036890">
    <property type="entry name" value="HATPase_C_sf"/>
</dbReference>
<evidence type="ECO:0000256" key="3">
    <source>
        <dbReference type="ARBA" id="ARBA00022553"/>
    </source>
</evidence>
<evidence type="ECO:0000256" key="4">
    <source>
        <dbReference type="ARBA" id="ARBA00022679"/>
    </source>
</evidence>
<dbReference type="Pfam" id="PF00512">
    <property type="entry name" value="HisKA"/>
    <property type="match status" value="1"/>
</dbReference>
<dbReference type="PROSITE" id="PS50110">
    <property type="entry name" value="RESPONSE_REGULATORY"/>
    <property type="match status" value="1"/>
</dbReference>
<gene>
    <name evidence="10" type="primary">atsR</name>
    <name evidence="10" type="ORF">GCM10023165_51680</name>
</gene>
<evidence type="ECO:0000313" key="11">
    <source>
        <dbReference type="Proteomes" id="UP001500975"/>
    </source>
</evidence>
<evidence type="ECO:0000256" key="5">
    <source>
        <dbReference type="ARBA" id="ARBA00022777"/>
    </source>
</evidence>
<evidence type="ECO:0000256" key="2">
    <source>
        <dbReference type="ARBA" id="ARBA00012438"/>
    </source>
</evidence>
<dbReference type="SMART" id="SM00448">
    <property type="entry name" value="REC"/>
    <property type="match status" value="1"/>
</dbReference>
<dbReference type="CDD" id="cd00082">
    <property type="entry name" value="HisKA"/>
    <property type="match status" value="1"/>
</dbReference>
<keyword evidence="5 10" id="KW-0418">Kinase</keyword>
<dbReference type="InterPro" id="IPR003594">
    <property type="entry name" value="HATPase_dom"/>
</dbReference>
<dbReference type="SMART" id="SM00387">
    <property type="entry name" value="HATPase_c"/>
    <property type="match status" value="1"/>
</dbReference>
<feature type="domain" description="Histidine kinase" evidence="8">
    <location>
        <begin position="229"/>
        <end position="444"/>
    </location>
</feature>
<dbReference type="InterPro" id="IPR004358">
    <property type="entry name" value="Sig_transdc_His_kin-like_C"/>
</dbReference>
<dbReference type="PANTHER" id="PTHR43047">
    <property type="entry name" value="TWO-COMPONENT HISTIDINE PROTEIN KINASE"/>
    <property type="match status" value="1"/>
</dbReference>
<feature type="transmembrane region" description="Helical" evidence="7">
    <location>
        <begin position="176"/>
        <end position="199"/>
    </location>
</feature>
<dbReference type="SUPFAM" id="SSF47384">
    <property type="entry name" value="Homodimeric domain of signal transducing histidine kinase"/>
    <property type="match status" value="1"/>
</dbReference>
<dbReference type="Gene3D" id="3.30.565.10">
    <property type="entry name" value="Histidine kinase-like ATPase, C-terminal domain"/>
    <property type="match status" value="1"/>
</dbReference>
<evidence type="ECO:0000313" key="10">
    <source>
        <dbReference type="EMBL" id="GAA4357595.1"/>
    </source>
</evidence>
<dbReference type="SMART" id="SM00388">
    <property type="entry name" value="HisKA"/>
    <property type="match status" value="1"/>
</dbReference>
<evidence type="ECO:0000256" key="1">
    <source>
        <dbReference type="ARBA" id="ARBA00000085"/>
    </source>
</evidence>
<protein>
    <recommendedName>
        <fullName evidence="2">histidine kinase</fullName>
        <ecNumber evidence="2">2.7.13.3</ecNumber>
    </recommendedName>
</protein>
<proteinExistence type="predicted"/>
<keyword evidence="7" id="KW-0812">Transmembrane</keyword>
<dbReference type="EC" id="2.7.13.3" evidence="2"/>
<dbReference type="InterPro" id="IPR036097">
    <property type="entry name" value="HisK_dim/P_sf"/>
</dbReference>
<dbReference type="Pfam" id="PF02518">
    <property type="entry name" value="HATPase_c"/>
    <property type="match status" value="1"/>
</dbReference>
<evidence type="ECO:0000256" key="6">
    <source>
        <dbReference type="PROSITE-ProRule" id="PRU00169"/>
    </source>
</evidence>
<feature type="modified residue" description="4-aspartylphosphate" evidence="6">
    <location>
        <position position="507"/>
    </location>
</feature>
<dbReference type="InterPro" id="IPR003661">
    <property type="entry name" value="HisK_dim/P_dom"/>
</dbReference>
<evidence type="ECO:0000259" key="9">
    <source>
        <dbReference type="PROSITE" id="PS50110"/>
    </source>
</evidence>
<keyword evidence="4" id="KW-0808">Transferase</keyword>
<reference evidence="11" key="1">
    <citation type="journal article" date="2019" name="Int. J. Syst. Evol. Microbiol.">
        <title>The Global Catalogue of Microorganisms (GCM) 10K type strain sequencing project: providing services to taxonomists for standard genome sequencing and annotation.</title>
        <authorList>
            <consortium name="The Broad Institute Genomics Platform"/>
            <consortium name="The Broad Institute Genome Sequencing Center for Infectious Disease"/>
            <person name="Wu L."/>
            <person name="Ma J."/>
        </authorList>
    </citation>
    <scope>NUCLEOTIDE SEQUENCE [LARGE SCALE GENOMIC DNA]</scope>
    <source>
        <strain evidence="11">JCM 17804</strain>
    </source>
</reference>
<dbReference type="EMBL" id="BAABGJ010000081">
    <property type="protein sequence ID" value="GAA4357595.1"/>
    <property type="molecule type" value="Genomic_DNA"/>
</dbReference>
<dbReference type="Gene3D" id="3.40.50.2300">
    <property type="match status" value="1"/>
</dbReference>
<dbReference type="InterPro" id="IPR001789">
    <property type="entry name" value="Sig_transdc_resp-reg_receiver"/>
</dbReference>
<keyword evidence="7" id="KW-1133">Transmembrane helix</keyword>
<evidence type="ECO:0000259" key="8">
    <source>
        <dbReference type="PROSITE" id="PS50109"/>
    </source>
</evidence>